<sequence>MEVARHESTAKSCGEANLDVSPVANTNNKVPVLIPGCSGAVAGLTISAGNTIILVALGGTELAWVCMNSCVADVALNALILYWVSAGAPSDSVDHFTLPEINVTNLTVGNQWNTSAKLDPTFMTGSTSSQTASLSFNQAGYPTNTSETLNREFIGGTQQSWKNTQGKETICFCEPINISAFYPQLRPGGHLRRGPLHPVEESTHENESAVIHPGVVQNLRRRRYSV</sequence>
<gene>
    <name evidence="1" type="ORF">VNI00_013694</name>
</gene>
<dbReference type="AlphaFoldDB" id="A0AAW0BY64"/>
<evidence type="ECO:0000313" key="2">
    <source>
        <dbReference type="Proteomes" id="UP001383192"/>
    </source>
</evidence>
<keyword evidence="2" id="KW-1185">Reference proteome</keyword>
<name>A0AAW0BY64_9AGAR</name>
<accession>A0AAW0BY64</accession>
<evidence type="ECO:0000313" key="1">
    <source>
        <dbReference type="EMBL" id="KAK7031090.1"/>
    </source>
</evidence>
<protein>
    <submittedName>
        <fullName evidence="1">Uncharacterized protein</fullName>
    </submittedName>
</protein>
<dbReference type="EMBL" id="JAYKXP010000071">
    <property type="protein sequence ID" value="KAK7031090.1"/>
    <property type="molecule type" value="Genomic_DNA"/>
</dbReference>
<reference evidence="1 2" key="1">
    <citation type="submission" date="2024-01" db="EMBL/GenBank/DDBJ databases">
        <title>A draft genome for a cacao thread blight-causing isolate of Paramarasmius palmivorus.</title>
        <authorList>
            <person name="Baruah I.K."/>
            <person name="Bukari Y."/>
            <person name="Amoako-Attah I."/>
            <person name="Meinhardt L.W."/>
            <person name="Bailey B.A."/>
            <person name="Cohen S.P."/>
        </authorList>
    </citation>
    <scope>NUCLEOTIDE SEQUENCE [LARGE SCALE GENOMIC DNA]</scope>
    <source>
        <strain evidence="1 2">GH-12</strain>
    </source>
</reference>
<organism evidence="1 2">
    <name type="scientific">Paramarasmius palmivorus</name>
    <dbReference type="NCBI Taxonomy" id="297713"/>
    <lineage>
        <taxon>Eukaryota</taxon>
        <taxon>Fungi</taxon>
        <taxon>Dikarya</taxon>
        <taxon>Basidiomycota</taxon>
        <taxon>Agaricomycotina</taxon>
        <taxon>Agaricomycetes</taxon>
        <taxon>Agaricomycetidae</taxon>
        <taxon>Agaricales</taxon>
        <taxon>Marasmiineae</taxon>
        <taxon>Marasmiaceae</taxon>
        <taxon>Paramarasmius</taxon>
    </lineage>
</organism>
<comment type="caution">
    <text evidence="1">The sequence shown here is derived from an EMBL/GenBank/DDBJ whole genome shotgun (WGS) entry which is preliminary data.</text>
</comment>
<proteinExistence type="predicted"/>
<dbReference type="Proteomes" id="UP001383192">
    <property type="component" value="Unassembled WGS sequence"/>
</dbReference>